<dbReference type="Proteomes" id="UP000279271">
    <property type="component" value="Unassembled WGS sequence"/>
</dbReference>
<keyword evidence="1 6" id="KW-0812">Transmembrane</keyword>
<keyword evidence="4 6" id="KW-0472">Membrane</keyword>
<keyword evidence="5" id="KW-0968">Cytoplasmic vesicle</keyword>
<keyword evidence="2" id="KW-0256">Endoplasmic reticulum</keyword>
<dbReference type="EMBL" id="QOKY01000135">
    <property type="protein sequence ID" value="RMZ56781.1"/>
    <property type="molecule type" value="Genomic_DNA"/>
</dbReference>
<evidence type="ECO:0000256" key="4">
    <source>
        <dbReference type="ARBA" id="ARBA00023136"/>
    </source>
</evidence>
<accession>A0A3M7L1Z5</accession>
<protein>
    <submittedName>
        <fullName evidence="7">Uncharacterized protein</fullName>
    </submittedName>
</protein>
<evidence type="ECO:0000256" key="2">
    <source>
        <dbReference type="ARBA" id="ARBA00022824"/>
    </source>
</evidence>
<evidence type="ECO:0000256" key="5">
    <source>
        <dbReference type="ARBA" id="ARBA00023329"/>
    </source>
</evidence>
<evidence type="ECO:0000313" key="7">
    <source>
        <dbReference type="EMBL" id="RMZ56781.1"/>
    </source>
</evidence>
<organism evidence="7 8">
    <name type="scientific">Auxenochlorella protothecoides</name>
    <name type="common">Green microalga</name>
    <name type="synonym">Chlorella protothecoides</name>
    <dbReference type="NCBI Taxonomy" id="3075"/>
    <lineage>
        <taxon>Eukaryota</taxon>
        <taxon>Viridiplantae</taxon>
        <taxon>Chlorophyta</taxon>
        <taxon>core chlorophytes</taxon>
        <taxon>Trebouxiophyceae</taxon>
        <taxon>Chlorellales</taxon>
        <taxon>Chlorellaceae</taxon>
        <taxon>Auxenochlorella</taxon>
    </lineage>
</organism>
<gene>
    <name evidence="7" type="ORF">APUTEX25_002870</name>
</gene>
<dbReference type="GO" id="GO:0070072">
    <property type="term" value="P:vacuolar proton-transporting V-type ATPase complex assembly"/>
    <property type="evidence" value="ECO:0007669"/>
    <property type="project" value="InterPro"/>
</dbReference>
<proteinExistence type="predicted"/>
<evidence type="ECO:0000256" key="6">
    <source>
        <dbReference type="SAM" id="Phobius"/>
    </source>
</evidence>
<comment type="caution">
    <text evidence="7">The sequence shown here is derived from an EMBL/GenBank/DDBJ whole genome shotgun (WGS) entry which is preliminary data.</text>
</comment>
<evidence type="ECO:0000256" key="1">
    <source>
        <dbReference type="ARBA" id="ARBA00022692"/>
    </source>
</evidence>
<dbReference type="Pfam" id="PF09446">
    <property type="entry name" value="VMA21"/>
    <property type="match status" value="1"/>
</dbReference>
<dbReference type="AlphaFoldDB" id="A0A3M7L1Z5"/>
<name>A0A3M7L1Z5_AUXPR</name>
<evidence type="ECO:0000256" key="3">
    <source>
        <dbReference type="ARBA" id="ARBA00022989"/>
    </source>
</evidence>
<sequence>MAATNLMIHTLLMGLVPLITFVVAKRGTLDVLLEILSAEEVSDSNRTVLGGLLALLGVNVVIVSFMICAWYETPAIVPAKKRDFV</sequence>
<reference evidence="8" key="1">
    <citation type="journal article" date="2018" name="Algal Res.">
        <title>Characterization of plant carbon substrate utilization by Auxenochlorella protothecoides.</title>
        <authorList>
            <person name="Vogler B.W."/>
            <person name="Starkenburg S.R."/>
            <person name="Sudasinghe N."/>
            <person name="Schambach J.Y."/>
            <person name="Rollin J.A."/>
            <person name="Pattathil S."/>
            <person name="Barry A.N."/>
        </authorList>
    </citation>
    <scope>NUCLEOTIDE SEQUENCE [LARGE SCALE GENOMIC DNA]</scope>
    <source>
        <strain evidence="8">UTEX 25</strain>
    </source>
</reference>
<keyword evidence="3 6" id="KW-1133">Transmembrane helix</keyword>
<dbReference type="GO" id="GO:0031410">
    <property type="term" value="C:cytoplasmic vesicle"/>
    <property type="evidence" value="ECO:0007669"/>
    <property type="project" value="UniProtKB-KW"/>
</dbReference>
<evidence type="ECO:0000313" key="8">
    <source>
        <dbReference type="Proteomes" id="UP000279271"/>
    </source>
</evidence>
<feature type="transmembrane region" description="Helical" evidence="6">
    <location>
        <begin position="48"/>
        <end position="71"/>
    </location>
</feature>
<dbReference type="InterPro" id="IPR019013">
    <property type="entry name" value="Vma21"/>
</dbReference>